<gene>
    <name evidence="2" type="ORF">PCAMFM013_S002g000047</name>
</gene>
<keyword evidence="3" id="KW-1185">Reference proteome</keyword>
<dbReference type="EMBL" id="HG793135">
    <property type="protein sequence ID" value="CRL18177.1"/>
    <property type="molecule type" value="Genomic_DNA"/>
</dbReference>
<name>A0A0G4NVU3_PENC3</name>
<feature type="region of interest" description="Disordered" evidence="1">
    <location>
        <begin position="45"/>
        <end position="71"/>
    </location>
</feature>
<dbReference type="Proteomes" id="UP000053732">
    <property type="component" value="Unassembled WGS sequence"/>
</dbReference>
<accession>A0A0G4NVU3</accession>
<feature type="compositionally biased region" description="Basic residues" evidence="1">
    <location>
        <begin position="61"/>
        <end position="71"/>
    </location>
</feature>
<organism evidence="2 3">
    <name type="scientific">Penicillium camemberti (strain FM 013)</name>
    <dbReference type="NCBI Taxonomy" id="1429867"/>
    <lineage>
        <taxon>Eukaryota</taxon>
        <taxon>Fungi</taxon>
        <taxon>Dikarya</taxon>
        <taxon>Ascomycota</taxon>
        <taxon>Pezizomycotina</taxon>
        <taxon>Eurotiomycetes</taxon>
        <taxon>Eurotiomycetidae</taxon>
        <taxon>Eurotiales</taxon>
        <taxon>Aspergillaceae</taxon>
        <taxon>Penicillium</taxon>
    </lineage>
</organism>
<reference evidence="2 3" key="1">
    <citation type="journal article" date="2014" name="Nat. Commun.">
        <title>Multiple recent horizontal transfers of a large genomic region in cheese making fungi.</title>
        <authorList>
            <person name="Cheeseman K."/>
            <person name="Ropars J."/>
            <person name="Renault P."/>
            <person name="Dupont J."/>
            <person name="Gouzy J."/>
            <person name="Branca A."/>
            <person name="Abraham A.L."/>
            <person name="Ceppi M."/>
            <person name="Conseiller E."/>
            <person name="Debuchy R."/>
            <person name="Malagnac F."/>
            <person name="Goarin A."/>
            <person name="Silar P."/>
            <person name="Lacoste S."/>
            <person name="Sallet E."/>
            <person name="Bensimon A."/>
            <person name="Giraud T."/>
            <person name="Brygoo Y."/>
        </authorList>
    </citation>
    <scope>NUCLEOTIDE SEQUENCE [LARGE SCALE GENOMIC DNA]</scope>
    <source>
        <strain evidence="3">FM 013</strain>
    </source>
</reference>
<dbReference type="AlphaFoldDB" id="A0A0G4NVU3"/>
<evidence type="ECO:0000313" key="3">
    <source>
        <dbReference type="Proteomes" id="UP000053732"/>
    </source>
</evidence>
<proteinExistence type="predicted"/>
<sequence>MTLYPSGLLSLKTDQQIHSGWRILEPQGHIPFSIDFRKAHEWALPSKPDPAHNPLMGAHKAPIKAHPKRPL</sequence>
<evidence type="ECO:0000256" key="1">
    <source>
        <dbReference type="SAM" id="MobiDB-lite"/>
    </source>
</evidence>
<evidence type="ECO:0000313" key="2">
    <source>
        <dbReference type="EMBL" id="CRL18177.1"/>
    </source>
</evidence>
<protein>
    <submittedName>
        <fullName evidence="2">Str. FM013</fullName>
    </submittedName>
</protein>